<dbReference type="InterPro" id="IPR036390">
    <property type="entry name" value="WH_DNA-bd_sf"/>
</dbReference>
<name>A0ABQ1F9I6_9BACL</name>
<dbReference type="SUPFAM" id="SSF46785">
    <property type="entry name" value="Winged helix' DNA-binding domain"/>
    <property type="match status" value="1"/>
</dbReference>
<dbReference type="InterPro" id="IPR051534">
    <property type="entry name" value="CBASS_pafABC_assoc_protein"/>
</dbReference>
<keyword evidence="2" id="KW-0804">Transcription</keyword>
<dbReference type="Gene3D" id="1.10.10.10">
    <property type="entry name" value="Winged helix-like DNA-binding domain superfamily/Winged helix DNA-binding domain"/>
    <property type="match status" value="1"/>
</dbReference>
<evidence type="ECO:0000256" key="1">
    <source>
        <dbReference type="ARBA" id="ARBA00023015"/>
    </source>
</evidence>
<dbReference type="PIRSF" id="PIRSF016838">
    <property type="entry name" value="PafC"/>
    <property type="match status" value="1"/>
</dbReference>
<dbReference type="Proteomes" id="UP000615455">
    <property type="component" value="Unassembled WGS sequence"/>
</dbReference>
<feature type="domain" description="HTH deoR-type" evidence="3">
    <location>
        <begin position="3"/>
        <end position="58"/>
    </location>
</feature>
<dbReference type="PROSITE" id="PS51000">
    <property type="entry name" value="HTH_DEOR_2"/>
    <property type="match status" value="1"/>
</dbReference>
<keyword evidence="5" id="KW-1185">Reference proteome</keyword>
<dbReference type="InterPro" id="IPR026881">
    <property type="entry name" value="WYL_dom"/>
</dbReference>
<dbReference type="InterPro" id="IPR028349">
    <property type="entry name" value="PafC-like"/>
</dbReference>
<dbReference type="PANTHER" id="PTHR34580">
    <property type="match status" value="1"/>
</dbReference>
<dbReference type="Pfam" id="PF13280">
    <property type="entry name" value="WYL"/>
    <property type="match status" value="1"/>
</dbReference>
<organism evidence="4 5">
    <name type="scientific">Paenibacillus marchantiophytorum</name>
    <dbReference type="NCBI Taxonomy" id="1619310"/>
    <lineage>
        <taxon>Bacteria</taxon>
        <taxon>Bacillati</taxon>
        <taxon>Bacillota</taxon>
        <taxon>Bacilli</taxon>
        <taxon>Bacillales</taxon>
        <taxon>Paenibacillaceae</taxon>
        <taxon>Paenibacillus</taxon>
    </lineage>
</organism>
<dbReference type="RefSeq" id="WP_189018169.1">
    <property type="nucleotide sequence ID" value="NZ_BMHE01000043.1"/>
</dbReference>
<reference evidence="5" key="1">
    <citation type="journal article" date="2019" name="Int. J. Syst. Evol. Microbiol.">
        <title>The Global Catalogue of Microorganisms (GCM) 10K type strain sequencing project: providing services to taxonomists for standard genome sequencing and annotation.</title>
        <authorList>
            <consortium name="The Broad Institute Genomics Platform"/>
            <consortium name="The Broad Institute Genome Sequencing Center for Infectious Disease"/>
            <person name="Wu L."/>
            <person name="Ma J."/>
        </authorList>
    </citation>
    <scope>NUCLEOTIDE SEQUENCE [LARGE SCALE GENOMIC DNA]</scope>
    <source>
        <strain evidence="5">CGMCC 1.15043</strain>
    </source>
</reference>
<sequence>MNKTDRLLAIVLELQRSGTLRAEDLAATFETSQRTIYRDIQALSEAGVPIVGSTGIGYSLMEGYFLPPLSFTIEEAVALLIGTDFVETKFDSRYRATANTSQAKIEAILPDKVLDEVRRIRGITKVADPNEIGISRMEKEFLVQLRQAILQMTKVEFRYAKKSRFGEDVEPTRRRVAPYGLILINGYWVLIAACELRDAIRHFRLSRISDLHETGEIYEVPAEFNLKDYSPVDDRHLLIRVHTNLRLAEQIKESNNFYLEDIQVEERGLIVTFRVRQIEDILHWVLSWGSDVVVLEPDQLRQRVREELENMLKRY</sequence>
<evidence type="ECO:0000313" key="4">
    <source>
        <dbReference type="EMBL" id="GGA02972.1"/>
    </source>
</evidence>
<dbReference type="PANTHER" id="PTHR34580:SF1">
    <property type="entry name" value="PROTEIN PAFC"/>
    <property type="match status" value="1"/>
</dbReference>
<protein>
    <submittedName>
        <fullName evidence="4">Transcriptional regulator</fullName>
    </submittedName>
</protein>
<evidence type="ECO:0000313" key="5">
    <source>
        <dbReference type="Proteomes" id="UP000615455"/>
    </source>
</evidence>
<accession>A0ABQ1F9I6</accession>
<dbReference type="InterPro" id="IPR057727">
    <property type="entry name" value="WCX_dom"/>
</dbReference>
<dbReference type="Pfam" id="PF08279">
    <property type="entry name" value="HTH_11"/>
    <property type="match status" value="1"/>
</dbReference>
<comment type="caution">
    <text evidence="4">The sequence shown here is derived from an EMBL/GenBank/DDBJ whole genome shotgun (WGS) entry which is preliminary data.</text>
</comment>
<dbReference type="PROSITE" id="PS52050">
    <property type="entry name" value="WYL"/>
    <property type="match status" value="1"/>
</dbReference>
<evidence type="ECO:0000259" key="3">
    <source>
        <dbReference type="PROSITE" id="PS51000"/>
    </source>
</evidence>
<dbReference type="InterPro" id="IPR036388">
    <property type="entry name" value="WH-like_DNA-bd_sf"/>
</dbReference>
<keyword evidence="1" id="KW-0805">Transcription regulation</keyword>
<gene>
    <name evidence="4" type="ORF">GCM10008018_56280</name>
</gene>
<dbReference type="Pfam" id="PF25583">
    <property type="entry name" value="WCX"/>
    <property type="match status" value="1"/>
</dbReference>
<dbReference type="InterPro" id="IPR001034">
    <property type="entry name" value="DeoR_HTH"/>
</dbReference>
<evidence type="ECO:0000256" key="2">
    <source>
        <dbReference type="ARBA" id="ARBA00023163"/>
    </source>
</evidence>
<dbReference type="InterPro" id="IPR013196">
    <property type="entry name" value="HTH_11"/>
</dbReference>
<dbReference type="EMBL" id="BMHE01000043">
    <property type="protein sequence ID" value="GGA02972.1"/>
    <property type="molecule type" value="Genomic_DNA"/>
</dbReference>
<proteinExistence type="predicted"/>